<feature type="chain" id="PRO_5013364093" evidence="2">
    <location>
        <begin position="34"/>
        <end position="336"/>
    </location>
</feature>
<feature type="transmembrane region" description="Helical" evidence="1">
    <location>
        <begin position="282"/>
        <end position="304"/>
    </location>
</feature>
<reference evidence="4" key="1">
    <citation type="submission" date="2017-02" db="EMBL/GenBank/DDBJ databases">
        <authorList>
            <person name="Varghese N."/>
            <person name="Submissions S."/>
        </authorList>
    </citation>
    <scope>NUCLEOTIDE SEQUENCE [LARGE SCALE GENOMIC DNA]</scope>
    <source>
        <strain evidence="4">R11H</strain>
    </source>
</reference>
<keyword evidence="2" id="KW-0732">Signal</keyword>
<dbReference type="RefSeq" id="WP_079639480.1">
    <property type="nucleotide sequence ID" value="NZ_FUYP01000020.1"/>
</dbReference>
<dbReference type="InterPro" id="IPR018682">
    <property type="entry name" value="DUF2167_membr"/>
</dbReference>
<evidence type="ECO:0000313" key="4">
    <source>
        <dbReference type="Proteomes" id="UP000190044"/>
    </source>
</evidence>
<organism evidence="3 4">
    <name type="scientific">Sphingopyxis flava</name>
    <dbReference type="NCBI Taxonomy" id="1507287"/>
    <lineage>
        <taxon>Bacteria</taxon>
        <taxon>Pseudomonadati</taxon>
        <taxon>Pseudomonadota</taxon>
        <taxon>Alphaproteobacteria</taxon>
        <taxon>Sphingomonadales</taxon>
        <taxon>Sphingomonadaceae</taxon>
        <taxon>Sphingopyxis</taxon>
    </lineage>
</organism>
<gene>
    <name evidence="3" type="ORF">SAMN06295937_102036</name>
</gene>
<keyword evidence="1" id="KW-0812">Transmembrane</keyword>
<dbReference type="AlphaFoldDB" id="A0A1T5EAX6"/>
<proteinExistence type="predicted"/>
<keyword evidence="1" id="KW-0472">Membrane</keyword>
<keyword evidence="1" id="KW-1133">Transmembrane helix</keyword>
<evidence type="ECO:0000256" key="1">
    <source>
        <dbReference type="SAM" id="Phobius"/>
    </source>
</evidence>
<feature type="signal peptide" evidence="2">
    <location>
        <begin position="1"/>
        <end position="33"/>
    </location>
</feature>
<keyword evidence="4" id="KW-1185">Reference proteome</keyword>
<dbReference type="Proteomes" id="UP000190044">
    <property type="component" value="Unassembled WGS sequence"/>
</dbReference>
<evidence type="ECO:0000256" key="2">
    <source>
        <dbReference type="SAM" id="SignalP"/>
    </source>
</evidence>
<protein>
    <submittedName>
        <fullName evidence="3">Uncharacterized membrane-anchored protein</fullName>
    </submittedName>
</protein>
<dbReference type="OrthoDB" id="196355at2"/>
<dbReference type="Pfam" id="PF09935">
    <property type="entry name" value="DUF2167"/>
    <property type="match status" value="1"/>
</dbReference>
<accession>A0A1T5EAX6</accession>
<evidence type="ECO:0000313" key="3">
    <source>
        <dbReference type="EMBL" id="SKB80950.1"/>
    </source>
</evidence>
<name>A0A1T5EAX6_9SPHN</name>
<sequence>MKKPSERTSAFAFAAALAVAAVPATMLPAAALAASASAQESTAAQQRAAAERLLASLNRQTGTIPIDVAKADLVLGDRYYFVGPDQSRSILVDIWRNPPEAADNVLGMVFPKGKSFVDDSWSAVITFERSGYVSDEDAKTIDYDALLADMRKSDEEQADSVRAQGYPAGIVQRWAQAPTYDAAKHSLVWARDIKFDGSSEDALNYDIRLLGRSGVLSMNIIAGMSQLGEVHEAARTFAQVASFRAGARYADFDPSMDEKAEYGLAGLVAAGAGAAVAKKVGLLAILAKFGKLIFIAIIGAFVVLRNRIGRLFGRHPTLEAWEWEAPATAAEDDRKA</sequence>
<dbReference type="EMBL" id="FUYP01000020">
    <property type="protein sequence ID" value="SKB80950.1"/>
    <property type="molecule type" value="Genomic_DNA"/>
</dbReference>